<evidence type="ECO:0000313" key="3">
    <source>
        <dbReference type="Proteomes" id="UP001597417"/>
    </source>
</evidence>
<dbReference type="Gene3D" id="2.60.40.10">
    <property type="entry name" value="Immunoglobulins"/>
    <property type="match status" value="2"/>
</dbReference>
<evidence type="ECO:0000259" key="1">
    <source>
        <dbReference type="SMART" id="SM00429"/>
    </source>
</evidence>
<proteinExistence type="predicted"/>
<accession>A0ABW5G1R8</accession>
<evidence type="ECO:0000313" key="2">
    <source>
        <dbReference type="EMBL" id="MFD2420792.1"/>
    </source>
</evidence>
<dbReference type="InterPro" id="IPR014756">
    <property type="entry name" value="Ig_E-set"/>
</dbReference>
<protein>
    <submittedName>
        <fullName evidence="2">IPT/TIG domain-containing protein</fullName>
    </submittedName>
</protein>
<dbReference type="Pfam" id="PF01833">
    <property type="entry name" value="TIG"/>
    <property type="match status" value="2"/>
</dbReference>
<gene>
    <name evidence="2" type="ORF">ACFSXZ_31130</name>
</gene>
<dbReference type="SUPFAM" id="SSF81296">
    <property type="entry name" value="E set domains"/>
    <property type="match status" value="2"/>
</dbReference>
<dbReference type="InterPro" id="IPR002909">
    <property type="entry name" value="IPT_dom"/>
</dbReference>
<dbReference type="EMBL" id="JBHUKR010000020">
    <property type="protein sequence ID" value="MFD2420792.1"/>
    <property type="molecule type" value="Genomic_DNA"/>
</dbReference>
<organism evidence="2 3">
    <name type="scientific">Amycolatopsis pigmentata</name>
    <dbReference type="NCBI Taxonomy" id="450801"/>
    <lineage>
        <taxon>Bacteria</taxon>
        <taxon>Bacillati</taxon>
        <taxon>Actinomycetota</taxon>
        <taxon>Actinomycetes</taxon>
        <taxon>Pseudonocardiales</taxon>
        <taxon>Pseudonocardiaceae</taxon>
        <taxon>Amycolatopsis</taxon>
    </lineage>
</organism>
<keyword evidence="3" id="KW-1185">Reference proteome</keyword>
<feature type="domain" description="IPT/TIG" evidence="1">
    <location>
        <begin position="94"/>
        <end position="168"/>
    </location>
</feature>
<name>A0ABW5G1R8_9PSEU</name>
<comment type="caution">
    <text evidence="2">The sequence shown here is derived from an EMBL/GenBank/DDBJ whole genome shotgun (WGS) entry which is preliminary data.</text>
</comment>
<sequence>MSPTTAAVVPLATPAISSLTPSSGPTSGGNDVVIAGTGLSAVLSVHFGSSTATFAEVPSTRLNVIAPPGSGTVSVNVTTVSGTSNSLSYIYFPPPTLTSLSVTSGPSSGGNSVTLTGTNLSAATSVRFGPSSATFTVVSSTQIIATAPPGTGTTTPGGTSAGVGYTYVASPGS</sequence>
<dbReference type="Proteomes" id="UP001597417">
    <property type="component" value="Unassembled WGS sequence"/>
</dbReference>
<dbReference type="SMART" id="SM00429">
    <property type="entry name" value="IPT"/>
    <property type="match status" value="2"/>
</dbReference>
<reference evidence="3" key="1">
    <citation type="journal article" date="2019" name="Int. J. Syst. Evol. Microbiol.">
        <title>The Global Catalogue of Microorganisms (GCM) 10K type strain sequencing project: providing services to taxonomists for standard genome sequencing and annotation.</title>
        <authorList>
            <consortium name="The Broad Institute Genomics Platform"/>
            <consortium name="The Broad Institute Genome Sequencing Center for Infectious Disease"/>
            <person name="Wu L."/>
            <person name="Ma J."/>
        </authorList>
    </citation>
    <scope>NUCLEOTIDE SEQUENCE [LARGE SCALE GENOMIC DNA]</scope>
    <source>
        <strain evidence="3">CGMCC 4.7645</strain>
    </source>
</reference>
<dbReference type="CDD" id="cd00603">
    <property type="entry name" value="IPT_PCSR"/>
    <property type="match status" value="1"/>
</dbReference>
<feature type="domain" description="IPT/TIG" evidence="1">
    <location>
        <begin position="13"/>
        <end position="92"/>
    </location>
</feature>
<dbReference type="InterPro" id="IPR013783">
    <property type="entry name" value="Ig-like_fold"/>
</dbReference>